<accession>A0A6N2WYL9</accession>
<reference evidence="1" key="1">
    <citation type="submission" date="2019-11" db="EMBL/GenBank/DDBJ databases">
        <authorList>
            <person name="Feng L."/>
        </authorList>
    </citation>
    <scope>NUCLEOTIDE SEQUENCE</scope>
    <source>
        <strain evidence="1">BintestinalisLFYP9</strain>
    </source>
</reference>
<dbReference type="EMBL" id="CACRSU010000048">
    <property type="protein sequence ID" value="VYT46964.1"/>
    <property type="molecule type" value="Genomic_DNA"/>
</dbReference>
<sequence>MRKSILIFSLIVVTIVIVTFCAREDRYSTNMLLLENVEALAYGEIEGPVNCLGSGTVDCPHTFRKVKYVMEGYSFEDLY</sequence>
<organism evidence="1">
    <name type="scientific">Bacteroides intestinalis</name>
    <dbReference type="NCBI Taxonomy" id="329854"/>
    <lineage>
        <taxon>Bacteria</taxon>
        <taxon>Pseudomonadati</taxon>
        <taxon>Bacteroidota</taxon>
        <taxon>Bacteroidia</taxon>
        <taxon>Bacteroidales</taxon>
        <taxon>Bacteroidaceae</taxon>
        <taxon>Bacteroides</taxon>
    </lineage>
</organism>
<protein>
    <recommendedName>
        <fullName evidence="2">NVEALA protein</fullName>
    </recommendedName>
</protein>
<proteinExistence type="predicted"/>
<name>A0A6N2WYL9_9BACE</name>
<evidence type="ECO:0008006" key="2">
    <source>
        <dbReference type="Google" id="ProtNLM"/>
    </source>
</evidence>
<gene>
    <name evidence="1" type="ORF">BILFYP9_03976</name>
</gene>
<dbReference type="AlphaFoldDB" id="A0A6N2WYL9"/>
<evidence type="ECO:0000313" key="1">
    <source>
        <dbReference type="EMBL" id="VYT46964.1"/>
    </source>
</evidence>
<dbReference type="RefSeq" id="WP_229036087.1">
    <property type="nucleotide sequence ID" value="NZ_CACRSU010000048.1"/>
</dbReference>